<sequence length="170" mass="18762">MTARMTARRARAEDAEWMAVSDRDPDVAPWVSGDDATGHRTRIASDKSLILVLEDGSTPVGYALITDLDDPHDNRQIQRLVVAKRGQGYGRMLLDAAVGACFGPLGAHRCWLDALSDNARALALYRAYGFIEEGTRREGYIKDGRYRDLVVLSLLPADCPATAWRTLTLD</sequence>
<dbReference type="PROSITE" id="PS51186">
    <property type="entry name" value="GNAT"/>
    <property type="match status" value="1"/>
</dbReference>
<dbReference type="GO" id="GO:0016747">
    <property type="term" value="F:acyltransferase activity, transferring groups other than amino-acyl groups"/>
    <property type="evidence" value="ECO:0007669"/>
    <property type="project" value="InterPro"/>
</dbReference>
<accession>A0A934V032</accession>
<evidence type="ECO:0000256" key="2">
    <source>
        <dbReference type="ARBA" id="ARBA00023315"/>
    </source>
</evidence>
<organism evidence="4 5">
    <name type="scientific">Rhodovibrio salinarum</name>
    <dbReference type="NCBI Taxonomy" id="1087"/>
    <lineage>
        <taxon>Bacteria</taxon>
        <taxon>Pseudomonadati</taxon>
        <taxon>Pseudomonadota</taxon>
        <taxon>Alphaproteobacteria</taxon>
        <taxon>Rhodospirillales</taxon>
        <taxon>Rhodovibrionaceae</taxon>
        <taxon>Rhodovibrio</taxon>
    </lineage>
</organism>
<dbReference type="Proteomes" id="UP000778970">
    <property type="component" value="Unassembled WGS sequence"/>
</dbReference>
<keyword evidence="2" id="KW-0012">Acyltransferase</keyword>
<comment type="caution">
    <text evidence="4">The sequence shown here is derived from an EMBL/GenBank/DDBJ whole genome shotgun (WGS) entry which is preliminary data.</text>
</comment>
<dbReference type="EMBL" id="NRRE01000022">
    <property type="protein sequence ID" value="MBK1697166.1"/>
    <property type="molecule type" value="Genomic_DNA"/>
</dbReference>
<evidence type="ECO:0000313" key="4">
    <source>
        <dbReference type="EMBL" id="MBK1697166.1"/>
    </source>
</evidence>
<proteinExistence type="predicted"/>
<reference evidence="4" key="2">
    <citation type="journal article" date="2020" name="Microorganisms">
        <title>Osmotic Adaptation and Compatible Solute Biosynthesis of Phototrophic Bacteria as Revealed from Genome Analyses.</title>
        <authorList>
            <person name="Imhoff J.F."/>
            <person name="Rahn T."/>
            <person name="Kunzel S."/>
            <person name="Keller A."/>
            <person name="Neulinger S.C."/>
        </authorList>
    </citation>
    <scope>NUCLEOTIDE SEQUENCE</scope>
    <source>
        <strain evidence="4">DSM 9154</strain>
    </source>
</reference>
<keyword evidence="1" id="KW-0808">Transferase</keyword>
<feature type="domain" description="N-acetyltransferase" evidence="3">
    <location>
        <begin position="5"/>
        <end position="156"/>
    </location>
</feature>
<dbReference type="PANTHER" id="PTHR43877">
    <property type="entry name" value="AMINOALKYLPHOSPHONATE N-ACETYLTRANSFERASE-RELATED-RELATED"/>
    <property type="match status" value="1"/>
</dbReference>
<dbReference type="InterPro" id="IPR016181">
    <property type="entry name" value="Acyl_CoA_acyltransferase"/>
</dbReference>
<dbReference type="SUPFAM" id="SSF55729">
    <property type="entry name" value="Acyl-CoA N-acyltransferases (Nat)"/>
    <property type="match status" value="1"/>
</dbReference>
<gene>
    <name evidence="4" type="ORF">CKO21_07885</name>
</gene>
<name>A0A934V032_9PROT</name>
<protein>
    <submittedName>
        <fullName evidence="4">N-acetyltransferase</fullName>
    </submittedName>
</protein>
<dbReference type="InterPro" id="IPR000182">
    <property type="entry name" value="GNAT_dom"/>
</dbReference>
<evidence type="ECO:0000256" key="1">
    <source>
        <dbReference type="ARBA" id="ARBA00022679"/>
    </source>
</evidence>
<evidence type="ECO:0000259" key="3">
    <source>
        <dbReference type="PROSITE" id="PS51186"/>
    </source>
</evidence>
<dbReference type="Pfam" id="PF00583">
    <property type="entry name" value="Acetyltransf_1"/>
    <property type="match status" value="1"/>
</dbReference>
<dbReference type="InterPro" id="IPR050832">
    <property type="entry name" value="Bact_Acetyltransf"/>
</dbReference>
<dbReference type="Gene3D" id="3.40.630.30">
    <property type="match status" value="1"/>
</dbReference>
<dbReference type="PANTHER" id="PTHR43877:SF2">
    <property type="entry name" value="AMINOALKYLPHOSPHONATE N-ACETYLTRANSFERASE-RELATED"/>
    <property type="match status" value="1"/>
</dbReference>
<dbReference type="CDD" id="cd04301">
    <property type="entry name" value="NAT_SF"/>
    <property type="match status" value="1"/>
</dbReference>
<keyword evidence="5" id="KW-1185">Reference proteome</keyword>
<evidence type="ECO:0000313" key="5">
    <source>
        <dbReference type="Proteomes" id="UP000778970"/>
    </source>
</evidence>
<reference evidence="4" key="1">
    <citation type="submission" date="2017-08" db="EMBL/GenBank/DDBJ databases">
        <authorList>
            <person name="Imhoff J.F."/>
            <person name="Rahn T."/>
            <person name="Kuenzel S."/>
            <person name="Neulinger S.C."/>
        </authorList>
    </citation>
    <scope>NUCLEOTIDE SEQUENCE</scope>
    <source>
        <strain evidence="4">DSM 9154</strain>
    </source>
</reference>
<dbReference type="AlphaFoldDB" id="A0A934V032"/>